<gene>
    <name evidence="1" type="ORF">M413DRAFT_278559</name>
</gene>
<reference evidence="1 2" key="1">
    <citation type="submission" date="2014-04" db="EMBL/GenBank/DDBJ databases">
        <authorList>
            <consortium name="DOE Joint Genome Institute"/>
            <person name="Kuo A."/>
            <person name="Gay G."/>
            <person name="Dore J."/>
            <person name="Kohler A."/>
            <person name="Nagy L.G."/>
            <person name="Floudas D."/>
            <person name="Copeland A."/>
            <person name="Barry K.W."/>
            <person name="Cichocki N."/>
            <person name="Veneault-Fourrey C."/>
            <person name="LaButti K."/>
            <person name="Lindquist E.A."/>
            <person name="Lipzen A."/>
            <person name="Lundell T."/>
            <person name="Morin E."/>
            <person name="Murat C."/>
            <person name="Sun H."/>
            <person name="Tunlid A."/>
            <person name="Henrissat B."/>
            <person name="Grigoriev I.V."/>
            <person name="Hibbett D.S."/>
            <person name="Martin F."/>
            <person name="Nordberg H.P."/>
            <person name="Cantor M.N."/>
            <person name="Hua S.X."/>
        </authorList>
    </citation>
    <scope>NUCLEOTIDE SEQUENCE [LARGE SCALE GENOMIC DNA]</scope>
    <source>
        <strain evidence="2">h7</strain>
    </source>
</reference>
<sequence>MRSRCRPGSSPGHTRKFRRACILHRHKRRRYLQYSKEELCTIISYRPISQPIVILVPTKNASGGMNDPALISEFGLEAMIETGQGRVSVLAYSLSSTRFAGCLEAVRWLLSAI</sequence>
<accession>A0A0C3C0G6</accession>
<dbReference type="AlphaFoldDB" id="A0A0C3C0G6"/>
<dbReference type="OrthoDB" id="2911176at2759"/>
<dbReference type="HOGENOM" id="CLU_2133805_0_0_1"/>
<organism evidence="1 2">
    <name type="scientific">Hebeloma cylindrosporum</name>
    <dbReference type="NCBI Taxonomy" id="76867"/>
    <lineage>
        <taxon>Eukaryota</taxon>
        <taxon>Fungi</taxon>
        <taxon>Dikarya</taxon>
        <taxon>Basidiomycota</taxon>
        <taxon>Agaricomycotina</taxon>
        <taxon>Agaricomycetes</taxon>
        <taxon>Agaricomycetidae</taxon>
        <taxon>Agaricales</taxon>
        <taxon>Agaricineae</taxon>
        <taxon>Hymenogastraceae</taxon>
        <taxon>Hebeloma</taxon>
    </lineage>
</organism>
<proteinExistence type="predicted"/>
<dbReference type="Proteomes" id="UP000053424">
    <property type="component" value="Unassembled WGS sequence"/>
</dbReference>
<name>A0A0C3C0G6_HEBCY</name>
<dbReference type="EMBL" id="KN831799">
    <property type="protein sequence ID" value="KIM37146.1"/>
    <property type="molecule type" value="Genomic_DNA"/>
</dbReference>
<evidence type="ECO:0000313" key="1">
    <source>
        <dbReference type="EMBL" id="KIM37146.1"/>
    </source>
</evidence>
<protein>
    <submittedName>
        <fullName evidence="1">Uncharacterized protein</fullName>
    </submittedName>
</protein>
<evidence type="ECO:0000313" key="2">
    <source>
        <dbReference type="Proteomes" id="UP000053424"/>
    </source>
</evidence>
<reference evidence="2" key="2">
    <citation type="submission" date="2015-01" db="EMBL/GenBank/DDBJ databases">
        <title>Evolutionary Origins and Diversification of the Mycorrhizal Mutualists.</title>
        <authorList>
            <consortium name="DOE Joint Genome Institute"/>
            <consortium name="Mycorrhizal Genomics Consortium"/>
            <person name="Kohler A."/>
            <person name="Kuo A."/>
            <person name="Nagy L.G."/>
            <person name="Floudas D."/>
            <person name="Copeland A."/>
            <person name="Barry K.W."/>
            <person name="Cichocki N."/>
            <person name="Veneault-Fourrey C."/>
            <person name="LaButti K."/>
            <person name="Lindquist E.A."/>
            <person name="Lipzen A."/>
            <person name="Lundell T."/>
            <person name="Morin E."/>
            <person name="Murat C."/>
            <person name="Riley R."/>
            <person name="Ohm R."/>
            <person name="Sun H."/>
            <person name="Tunlid A."/>
            <person name="Henrissat B."/>
            <person name="Grigoriev I.V."/>
            <person name="Hibbett D.S."/>
            <person name="Martin F."/>
        </authorList>
    </citation>
    <scope>NUCLEOTIDE SEQUENCE [LARGE SCALE GENOMIC DNA]</scope>
    <source>
        <strain evidence="2">h7</strain>
    </source>
</reference>
<keyword evidence="2" id="KW-1185">Reference proteome</keyword>